<feature type="transmembrane region" description="Helical" evidence="1">
    <location>
        <begin position="116"/>
        <end position="139"/>
    </location>
</feature>
<feature type="transmembrane region" description="Helical" evidence="1">
    <location>
        <begin position="272"/>
        <end position="294"/>
    </location>
</feature>
<reference evidence="3" key="1">
    <citation type="submission" date="2016-10" db="EMBL/GenBank/DDBJ databases">
        <authorList>
            <person name="Varghese N."/>
        </authorList>
    </citation>
    <scope>NUCLEOTIDE SEQUENCE [LARGE SCALE GENOMIC DNA]</scope>
    <source>
        <strain evidence="3">DSM 24868</strain>
    </source>
</reference>
<keyword evidence="1" id="KW-0812">Transmembrane</keyword>
<dbReference type="STRING" id="1043493.SAMN05421637_1775"/>
<protein>
    <submittedName>
        <fullName evidence="2">Uncharacterized hydrophobic domain-containing protein</fullName>
    </submittedName>
</protein>
<feature type="transmembrane region" description="Helical" evidence="1">
    <location>
        <begin position="345"/>
        <end position="364"/>
    </location>
</feature>
<feature type="transmembrane region" description="Helical" evidence="1">
    <location>
        <begin position="85"/>
        <end position="104"/>
    </location>
</feature>
<organism evidence="2 3">
    <name type="scientific">Demequina mangrovi</name>
    <dbReference type="NCBI Taxonomy" id="1043493"/>
    <lineage>
        <taxon>Bacteria</taxon>
        <taxon>Bacillati</taxon>
        <taxon>Actinomycetota</taxon>
        <taxon>Actinomycetes</taxon>
        <taxon>Micrococcales</taxon>
        <taxon>Demequinaceae</taxon>
        <taxon>Demequina</taxon>
    </lineage>
</organism>
<dbReference type="RefSeq" id="WP_052405595.1">
    <property type="nucleotide sequence ID" value="NZ_BBLU01000004.1"/>
</dbReference>
<keyword evidence="1" id="KW-1133">Transmembrane helix</keyword>
<feature type="transmembrane region" description="Helical" evidence="1">
    <location>
        <begin position="51"/>
        <end position="73"/>
    </location>
</feature>
<dbReference type="PANTHER" id="PTHR20992">
    <property type="entry name" value="AT15442P-RELATED"/>
    <property type="match status" value="1"/>
</dbReference>
<feature type="transmembrane region" description="Helical" evidence="1">
    <location>
        <begin position="27"/>
        <end position="45"/>
    </location>
</feature>
<name>A0A1H6YW22_9MICO</name>
<gene>
    <name evidence="2" type="ORF">SAMN05421637_1775</name>
</gene>
<feature type="transmembrane region" description="Helical" evidence="1">
    <location>
        <begin position="371"/>
        <end position="392"/>
    </location>
</feature>
<dbReference type="eggNOG" id="COG1808">
    <property type="taxonomic scope" value="Bacteria"/>
</dbReference>
<feature type="transmembrane region" description="Helical" evidence="1">
    <location>
        <begin position="247"/>
        <end position="266"/>
    </location>
</feature>
<keyword evidence="3" id="KW-1185">Reference proteome</keyword>
<evidence type="ECO:0000313" key="2">
    <source>
        <dbReference type="EMBL" id="SEJ41490.1"/>
    </source>
</evidence>
<dbReference type="AlphaFoldDB" id="A0A1H6YW22"/>
<feature type="transmembrane region" description="Helical" evidence="1">
    <location>
        <begin position="440"/>
        <end position="460"/>
    </location>
</feature>
<accession>A0A1H6YW22</accession>
<sequence>MDGASREAIPPFREQAWEFVASVSNGASLRGLALVLLGGVVLMLPDATTSVAQFVSVVALGAAGLMDVFYALTGRRWLGRRSNRVLAFIRGLVSLVIVTLLIGIEQLFPEAGPVTLSGVIAALGVYVAARGLIAIIGALLRRGQPGSLPRLAGGGVALVGGVLAAGFPETIASAVLVSTAVVAMITGFILIAWGLRRADRGSELDPAQASIPQVLWDWVRGSDIGDDARGTQVEALYFENPGRHQKLGTWWVMLALSVAIATYAVLADSTAVVIGAMLVAPLMTPIVALAGALVNGWARRALHSAGLVGAGVVGSVALAYGLAAWSPVAITFSTNSQITSRVTPTTVDMLIALAAGAAGAYATVNTRVSSSIAGVAIAVALVPPLAVAGVSLSEARIGDAGGALLLFLTNFVAIVLAACAVFVLTGFARPSALSKEPRRVLLTLAPFVILAGLILLPLMFASEGQLSRSAQERSTERAVQDWLGEDSGFVIQDIVVNTDGVRVTIEGAGDPPDLSVLQSDLASVFPLAGAPALQLVVIPVTVTELPAPSTE</sequence>
<dbReference type="InterPro" id="IPR005240">
    <property type="entry name" value="DUF389"/>
</dbReference>
<dbReference type="EMBL" id="FNZI01000003">
    <property type="protein sequence ID" value="SEJ41490.1"/>
    <property type="molecule type" value="Genomic_DNA"/>
</dbReference>
<feature type="transmembrane region" description="Helical" evidence="1">
    <location>
        <begin position="306"/>
        <end position="325"/>
    </location>
</feature>
<dbReference type="Proteomes" id="UP000183315">
    <property type="component" value="Unassembled WGS sequence"/>
</dbReference>
<feature type="transmembrane region" description="Helical" evidence="1">
    <location>
        <begin position="404"/>
        <end position="428"/>
    </location>
</feature>
<evidence type="ECO:0000256" key="1">
    <source>
        <dbReference type="SAM" id="Phobius"/>
    </source>
</evidence>
<feature type="transmembrane region" description="Helical" evidence="1">
    <location>
        <begin position="174"/>
        <end position="195"/>
    </location>
</feature>
<dbReference type="PANTHER" id="PTHR20992:SF9">
    <property type="entry name" value="AT15442P-RELATED"/>
    <property type="match status" value="1"/>
</dbReference>
<feature type="transmembrane region" description="Helical" evidence="1">
    <location>
        <begin position="151"/>
        <end position="168"/>
    </location>
</feature>
<dbReference type="Pfam" id="PF04087">
    <property type="entry name" value="DUF389"/>
    <property type="match status" value="1"/>
</dbReference>
<dbReference type="OrthoDB" id="9790659at2"/>
<proteinExistence type="predicted"/>
<keyword evidence="1" id="KW-0472">Membrane</keyword>
<evidence type="ECO:0000313" key="3">
    <source>
        <dbReference type="Proteomes" id="UP000183315"/>
    </source>
</evidence>